<reference evidence="1 2" key="1">
    <citation type="journal article" date="2022" name="bioRxiv">
        <title>The genome of the oomycete Peronosclerospora sorghi, a cosmopolitan pathogen of maize and sorghum, is inflated with dispersed pseudogenes.</title>
        <authorList>
            <person name="Fletcher K."/>
            <person name="Martin F."/>
            <person name="Isakeit T."/>
            <person name="Cavanaugh K."/>
            <person name="Magill C."/>
            <person name="Michelmore R."/>
        </authorList>
    </citation>
    <scope>NUCLEOTIDE SEQUENCE [LARGE SCALE GENOMIC DNA]</scope>
    <source>
        <strain evidence="1">P6</strain>
    </source>
</reference>
<organism evidence="1 2">
    <name type="scientific">Peronosclerospora sorghi</name>
    <dbReference type="NCBI Taxonomy" id="230839"/>
    <lineage>
        <taxon>Eukaryota</taxon>
        <taxon>Sar</taxon>
        <taxon>Stramenopiles</taxon>
        <taxon>Oomycota</taxon>
        <taxon>Peronosporomycetes</taxon>
        <taxon>Peronosporales</taxon>
        <taxon>Peronosporaceae</taxon>
        <taxon>Peronosclerospora</taxon>
    </lineage>
</organism>
<dbReference type="Proteomes" id="UP001163321">
    <property type="component" value="Chromosome 11"/>
</dbReference>
<name>A0ACC0WKG3_9STRA</name>
<gene>
    <name evidence="1" type="ORF">PsorP6_017740</name>
</gene>
<sequence length="255" mass="27078">MKLRLIFSLVGTALPALVFAGDDDEIDFFGHATAKGLGAAVAYSCGEMNRYATINEDQYETNMNCGTCIKVACGDDRCSNQSTSAIVYVVGKCDHCQDEEIDLAPEVFTQLTGGSASDVFSMRWEFIDCVHQTPIHDTPNQDIPTQDSGYQAGTVEAVAGSPTTVSILSEDEGGVEKTKQQSAVTTASEDTKSGSSSPLVVAFAVVGVVACIALAAIAFVIKKKAMMRKKSDSLLSRSFDTFSSPNQTKASIVKI</sequence>
<evidence type="ECO:0000313" key="1">
    <source>
        <dbReference type="EMBL" id="KAI9919358.1"/>
    </source>
</evidence>
<comment type="caution">
    <text evidence="1">The sequence shown here is derived from an EMBL/GenBank/DDBJ whole genome shotgun (WGS) entry which is preliminary data.</text>
</comment>
<accession>A0ACC0WKG3</accession>
<protein>
    <submittedName>
        <fullName evidence="1">Uncharacterized protein</fullName>
    </submittedName>
</protein>
<proteinExistence type="predicted"/>
<keyword evidence="2" id="KW-1185">Reference proteome</keyword>
<evidence type="ECO:0000313" key="2">
    <source>
        <dbReference type="Proteomes" id="UP001163321"/>
    </source>
</evidence>
<dbReference type="EMBL" id="CM047590">
    <property type="protein sequence ID" value="KAI9919358.1"/>
    <property type="molecule type" value="Genomic_DNA"/>
</dbReference>